<organism evidence="3 4">
    <name type="scientific">Belliella aquatica</name>
    <dbReference type="NCBI Taxonomy" id="1323734"/>
    <lineage>
        <taxon>Bacteria</taxon>
        <taxon>Pseudomonadati</taxon>
        <taxon>Bacteroidota</taxon>
        <taxon>Cytophagia</taxon>
        <taxon>Cytophagales</taxon>
        <taxon>Cyclobacteriaceae</taxon>
        <taxon>Belliella</taxon>
    </lineage>
</organism>
<dbReference type="PANTHER" id="PTHR30401">
    <property type="entry name" value="TRNA 2-SELENOURIDINE SYNTHASE"/>
    <property type="match status" value="1"/>
</dbReference>
<evidence type="ECO:0000256" key="1">
    <source>
        <dbReference type="ARBA" id="ARBA00023266"/>
    </source>
</evidence>
<accession>A0ABQ1MSM1</accession>
<sequence length="346" mass="39986">MKEEILELDEFLTLRKKIPLLDARSEGEFLQSHIPGAINVPILNDAERQSVGTIYKQEGSDNAVLKGFELVGPRFHSIIKKALELFPDKKILVYCWRGGMRSEIMSWLLSLSGFKVYRLKGGYKAYRTKTFVTVRQNHKYLVLGGKTGVGKTRLLKRLREREEHIIDLEGLANHKGSSFGGIGMESQPSVEQFENLIAEELFQIPSEDIIWIENESRRIGKVILPKELYDTLSNAPMIEIERSKDQRIELIIDEYGALPKEELLSAVNRLRKKLGGLNTSQCIQAIENNQPTIWITLLLYYYDKAYEFDLEKNHTSQRIRFDMSTSLLETEIDQLLEFKTNFQWKI</sequence>
<gene>
    <name evidence="3" type="ORF">GCM10010993_24780</name>
</gene>
<dbReference type="RefSeq" id="WP_188443379.1">
    <property type="nucleotide sequence ID" value="NZ_BMFD01000008.1"/>
</dbReference>
<dbReference type="PROSITE" id="PS50206">
    <property type="entry name" value="RHODANESE_3"/>
    <property type="match status" value="1"/>
</dbReference>
<dbReference type="PROSITE" id="PS00380">
    <property type="entry name" value="RHODANESE_1"/>
    <property type="match status" value="1"/>
</dbReference>
<dbReference type="NCBIfam" id="TIGR03167">
    <property type="entry name" value="tRNA_sel_U_synt"/>
    <property type="match status" value="1"/>
</dbReference>
<dbReference type="InterPro" id="IPR036873">
    <property type="entry name" value="Rhodanese-like_dom_sf"/>
</dbReference>
<name>A0ABQ1MSM1_9BACT</name>
<comment type="caution">
    <text evidence="3">The sequence shown here is derived from an EMBL/GenBank/DDBJ whole genome shotgun (WGS) entry which is preliminary data.</text>
</comment>
<dbReference type="InterPro" id="IPR001763">
    <property type="entry name" value="Rhodanese-like_dom"/>
</dbReference>
<dbReference type="NCBIfam" id="NF008750">
    <property type="entry name" value="PRK11784.1-2"/>
    <property type="match status" value="1"/>
</dbReference>
<feature type="domain" description="Rhodanese" evidence="2">
    <location>
        <begin position="14"/>
        <end position="135"/>
    </location>
</feature>
<dbReference type="Pfam" id="PF00581">
    <property type="entry name" value="Rhodanese"/>
    <property type="match status" value="1"/>
</dbReference>
<dbReference type="EMBL" id="BMFD01000008">
    <property type="protein sequence ID" value="GGC45273.1"/>
    <property type="molecule type" value="Genomic_DNA"/>
</dbReference>
<dbReference type="InterPro" id="IPR017582">
    <property type="entry name" value="SelU"/>
</dbReference>
<dbReference type="Gene3D" id="3.40.250.10">
    <property type="entry name" value="Rhodanese-like domain"/>
    <property type="match status" value="1"/>
</dbReference>
<keyword evidence="1" id="KW-0711">Selenium</keyword>
<keyword evidence="4" id="KW-1185">Reference proteome</keyword>
<evidence type="ECO:0000259" key="2">
    <source>
        <dbReference type="PROSITE" id="PS50206"/>
    </source>
</evidence>
<dbReference type="Gene3D" id="3.40.50.300">
    <property type="entry name" value="P-loop containing nucleotide triphosphate hydrolases"/>
    <property type="match status" value="1"/>
</dbReference>
<dbReference type="InterPro" id="IPR001307">
    <property type="entry name" value="Thiosulphate_STrfase_CS"/>
</dbReference>
<proteinExistence type="predicted"/>
<dbReference type="InterPro" id="IPR027417">
    <property type="entry name" value="P-loop_NTPase"/>
</dbReference>
<dbReference type="SMART" id="SM00450">
    <property type="entry name" value="RHOD"/>
    <property type="match status" value="1"/>
</dbReference>
<dbReference type="PANTHER" id="PTHR30401:SF0">
    <property type="entry name" value="TRNA 2-SELENOURIDINE SYNTHASE"/>
    <property type="match status" value="1"/>
</dbReference>
<dbReference type="InterPro" id="IPR058840">
    <property type="entry name" value="AAA_SelU"/>
</dbReference>
<dbReference type="SUPFAM" id="SSF52540">
    <property type="entry name" value="P-loop containing nucleoside triphosphate hydrolases"/>
    <property type="match status" value="1"/>
</dbReference>
<dbReference type="Pfam" id="PF26341">
    <property type="entry name" value="AAA_SelU"/>
    <property type="match status" value="1"/>
</dbReference>
<dbReference type="NCBIfam" id="NF008752">
    <property type="entry name" value="PRK11784.1-4"/>
    <property type="match status" value="1"/>
</dbReference>
<evidence type="ECO:0000313" key="3">
    <source>
        <dbReference type="EMBL" id="GGC45273.1"/>
    </source>
</evidence>
<dbReference type="SUPFAM" id="SSF52821">
    <property type="entry name" value="Rhodanese/Cell cycle control phosphatase"/>
    <property type="match status" value="1"/>
</dbReference>
<reference evidence="4" key="1">
    <citation type="journal article" date="2019" name="Int. J. Syst. Evol. Microbiol.">
        <title>The Global Catalogue of Microorganisms (GCM) 10K type strain sequencing project: providing services to taxonomists for standard genome sequencing and annotation.</title>
        <authorList>
            <consortium name="The Broad Institute Genomics Platform"/>
            <consortium name="The Broad Institute Genome Sequencing Center for Infectious Disease"/>
            <person name="Wu L."/>
            <person name="Ma J."/>
        </authorList>
    </citation>
    <scope>NUCLEOTIDE SEQUENCE [LARGE SCALE GENOMIC DNA]</scope>
    <source>
        <strain evidence="4">CGMCC 1.12479</strain>
    </source>
</reference>
<dbReference type="Proteomes" id="UP000635885">
    <property type="component" value="Unassembled WGS sequence"/>
</dbReference>
<evidence type="ECO:0000313" key="4">
    <source>
        <dbReference type="Proteomes" id="UP000635885"/>
    </source>
</evidence>
<protein>
    <submittedName>
        <fullName evidence="3">tRNA 2-selenouridine(34) synthase MnmH</fullName>
    </submittedName>
</protein>